<dbReference type="InterPro" id="IPR039146">
    <property type="entry name" value="GPANK1"/>
</dbReference>
<sequence>MAMVARHIRSNYNAEEDRTRLELETGQLEADAIAEANPGGVQEEEDRDPWLIERPFGTSARILRPPRFVPATIDYDEWGFGSFTQERVREKNEEEDKDGVAGWYRSLARKPPGGTPRSGTPASAPQTPPTMMEKEPESSRKSAVKKDRNNWFIARVLEASASASVSALASASTSASSSGTNTPPSGVPAPAPTLADILARDPPPLPTEQKYTPPVWLAIGPSNRGFAMLQKSGWEEGEALGRASRNRSGLGYREKGKEKEVGNDDEDECSTTVVKREVIDLASVDHEIVDLTLSDDEEERPDLTSSTSQPQSPPSTTSPSASVPIPRSSSTDLDHAPRALLTPLPTVLKSDRLGIGLKAKYTGSGIYRAPVKRVTHSQASLEAHVRAAEKQRRMKELVGRGRRGFERVKKREEEKRRALLAYLNT</sequence>
<evidence type="ECO:0000256" key="1">
    <source>
        <dbReference type="SAM" id="MobiDB-lite"/>
    </source>
</evidence>
<dbReference type="PANTHER" id="PTHR20923:SF1">
    <property type="entry name" value="G PATCH DOMAIN AND ANKYRIN REPEAT-CONTAINING PROTEIN 1"/>
    <property type="match status" value="1"/>
</dbReference>
<protein>
    <recommendedName>
        <fullName evidence="2">G-patch domain-containing protein</fullName>
    </recommendedName>
</protein>
<feature type="domain" description="G-patch" evidence="2">
    <location>
        <begin position="221"/>
        <end position="250"/>
    </location>
</feature>
<gene>
    <name evidence="3" type="ORF">A7U60_g3909</name>
</gene>
<keyword evidence="4" id="KW-1185">Reference proteome</keyword>
<feature type="region of interest" description="Disordered" evidence="1">
    <location>
        <begin position="287"/>
        <end position="338"/>
    </location>
</feature>
<dbReference type="Proteomes" id="UP000757232">
    <property type="component" value="Unassembled WGS sequence"/>
</dbReference>
<dbReference type="InterPro" id="IPR000467">
    <property type="entry name" value="G_patch_dom"/>
</dbReference>
<evidence type="ECO:0000313" key="3">
    <source>
        <dbReference type="EMBL" id="OCB88954.1"/>
    </source>
</evidence>
<evidence type="ECO:0000259" key="2">
    <source>
        <dbReference type="PROSITE" id="PS50174"/>
    </source>
</evidence>
<feature type="region of interest" description="Disordered" evidence="1">
    <location>
        <begin position="164"/>
        <end position="210"/>
    </location>
</feature>
<dbReference type="PANTHER" id="PTHR20923">
    <property type="entry name" value="BAT4 PROTEIN-RELATED"/>
    <property type="match status" value="1"/>
</dbReference>
<dbReference type="Pfam" id="PF01585">
    <property type="entry name" value="G-patch"/>
    <property type="match status" value="1"/>
</dbReference>
<name>A0A9Q5NCS7_SANBA</name>
<feature type="compositionally biased region" description="Basic and acidic residues" evidence="1">
    <location>
        <begin position="252"/>
        <end position="262"/>
    </location>
</feature>
<feature type="region of interest" description="Disordered" evidence="1">
    <location>
        <begin position="236"/>
        <end position="270"/>
    </location>
</feature>
<dbReference type="EMBL" id="LNZH02000167">
    <property type="protein sequence ID" value="OCB88954.1"/>
    <property type="molecule type" value="Genomic_DNA"/>
</dbReference>
<reference evidence="3" key="1">
    <citation type="submission" date="2016-06" db="EMBL/GenBank/DDBJ databases">
        <title>Draft Genome sequence of the fungus Inonotus baumii.</title>
        <authorList>
            <person name="Zhu H."/>
            <person name="Lin W."/>
        </authorList>
    </citation>
    <scope>NUCLEOTIDE SEQUENCE</scope>
    <source>
        <strain evidence="3">821</strain>
    </source>
</reference>
<feature type="compositionally biased region" description="Basic and acidic residues" evidence="1">
    <location>
        <begin position="132"/>
        <end position="145"/>
    </location>
</feature>
<organism evidence="3 4">
    <name type="scientific">Sanghuangporus baumii</name>
    <name type="common">Phellinus baumii</name>
    <dbReference type="NCBI Taxonomy" id="108892"/>
    <lineage>
        <taxon>Eukaryota</taxon>
        <taxon>Fungi</taxon>
        <taxon>Dikarya</taxon>
        <taxon>Basidiomycota</taxon>
        <taxon>Agaricomycotina</taxon>
        <taxon>Agaricomycetes</taxon>
        <taxon>Hymenochaetales</taxon>
        <taxon>Hymenochaetaceae</taxon>
        <taxon>Sanghuangporus</taxon>
    </lineage>
</organism>
<dbReference type="PROSITE" id="PS50174">
    <property type="entry name" value="G_PATCH"/>
    <property type="match status" value="1"/>
</dbReference>
<feature type="compositionally biased region" description="Low complexity" evidence="1">
    <location>
        <begin position="164"/>
        <end position="178"/>
    </location>
</feature>
<feature type="region of interest" description="Disordered" evidence="1">
    <location>
        <begin position="86"/>
        <end position="145"/>
    </location>
</feature>
<dbReference type="GO" id="GO:0003676">
    <property type="term" value="F:nucleic acid binding"/>
    <property type="evidence" value="ECO:0007669"/>
    <property type="project" value="InterPro"/>
</dbReference>
<proteinExistence type="predicted"/>
<evidence type="ECO:0000313" key="4">
    <source>
        <dbReference type="Proteomes" id="UP000757232"/>
    </source>
</evidence>
<feature type="compositionally biased region" description="Low complexity" evidence="1">
    <location>
        <begin position="304"/>
        <end position="320"/>
    </location>
</feature>
<dbReference type="OrthoDB" id="2538319at2759"/>
<accession>A0A9Q5NCS7</accession>
<dbReference type="AlphaFoldDB" id="A0A9Q5NCS7"/>
<comment type="caution">
    <text evidence="3">The sequence shown here is derived from an EMBL/GenBank/DDBJ whole genome shotgun (WGS) entry which is preliminary data.</text>
</comment>